<reference evidence="1" key="1">
    <citation type="journal article" date="2020" name="New Phytol.">
        <title>Comparative genomics reveals dynamic genome evolution in host specialist ectomycorrhizal fungi.</title>
        <authorList>
            <person name="Lofgren L.A."/>
            <person name="Nguyen N.H."/>
            <person name="Vilgalys R."/>
            <person name="Ruytinx J."/>
            <person name="Liao H.L."/>
            <person name="Branco S."/>
            <person name="Kuo A."/>
            <person name="LaButti K."/>
            <person name="Lipzen A."/>
            <person name="Andreopoulos W."/>
            <person name="Pangilinan J."/>
            <person name="Riley R."/>
            <person name="Hundley H."/>
            <person name="Na H."/>
            <person name="Barry K."/>
            <person name="Grigoriev I.V."/>
            <person name="Stajich J.E."/>
            <person name="Kennedy P.G."/>
        </authorList>
    </citation>
    <scope>NUCLEOTIDE SEQUENCE</scope>
    <source>
        <strain evidence="1">DOB743</strain>
    </source>
</reference>
<dbReference type="Proteomes" id="UP000714275">
    <property type="component" value="Unassembled WGS sequence"/>
</dbReference>
<protein>
    <submittedName>
        <fullName evidence="1">Uncharacterized protein</fullName>
    </submittedName>
</protein>
<gene>
    <name evidence="1" type="ORF">EV702DRAFT_1043571</name>
</gene>
<proteinExistence type="predicted"/>
<keyword evidence="2" id="KW-1185">Reference proteome</keyword>
<evidence type="ECO:0000313" key="1">
    <source>
        <dbReference type="EMBL" id="KAG1779651.1"/>
    </source>
</evidence>
<comment type="caution">
    <text evidence="1">The sequence shown here is derived from an EMBL/GenBank/DDBJ whole genome shotgun (WGS) entry which is preliminary data.</text>
</comment>
<accession>A0A9P7A1C6</accession>
<dbReference type="OrthoDB" id="2678974at2759"/>
<dbReference type="EMBL" id="JABBWD010000011">
    <property type="protein sequence ID" value="KAG1779651.1"/>
    <property type="molecule type" value="Genomic_DNA"/>
</dbReference>
<dbReference type="AlphaFoldDB" id="A0A9P7A1C6"/>
<sequence>MQPPSSPSSVITAPPSYHENAQRLAKLIAESKTCRFSLLHYDSSSKTMVDWCWPADGDGKKIPPSDLEKHRDEYDFRYPCCLCADGGGRGTYTEAAVYPWWNKTMRTTCWNTRCASDRCGYQVKMDMYFQLARLVAYQYPRREWTFREQTELLNELDSSVGDGISVKDFRILFKRCKKCMQVGARPAMNRHICSGGVQKRRN</sequence>
<organism evidence="1 2">
    <name type="scientific">Suillus placidus</name>
    <dbReference type="NCBI Taxonomy" id="48579"/>
    <lineage>
        <taxon>Eukaryota</taxon>
        <taxon>Fungi</taxon>
        <taxon>Dikarya</taxon>
        <taxon>Basidiomycota</taxon>
        <taxon>Agaricomycotina</taxon>
        <taxon>Agaricomycetes</taxon>
        <taxon>Agaricomycetidae</taxon>
        <taxon>Boletales</taxon>
        <taxon>Suillineae</taxon>
        <taxon>Suillaceae</taxon>
        <taxon>Suillus</taxon>
    </lineage>
</organism>
<name>A0A9P7A1C6_9AGAM</name>
<evidence type="ECO:0000313" key="2">
    <source>
        <dbReference type="Proteomes" id="UP000714275"/>
    </source>
</evidence>